<dbReference type="PRINTS" id="PR01179">
    <property type="entry name" value="ODADCRBXLASE"/>
</dbReference>
<feature type="transmembrane region" description="Helical" evidence="13">
    <location>
        <begin position="140"/>
        <end position="165"/>
    </location>
</feature>
<accession>A0A813Z266</accession>
<evidence type="ECO:0000256" key="1">
    <source>
        <dbReference type="ARBA" id="ARBA00001933"/>
    </source>
</evidence>
<feature type="domain" description="Orn/DAP/Arg decarboxylase 2 C-terminal" evidence="14">
    <location>
        <begin position="615"/>
        <end position="713"/>
    </location>
</feature>
<feature type="transmembrane region" description="Helical" evidence="13">
    <location>
        <begin position="12"/>
        <end position="28"/>
    </location>
</feature>
<dbReference type="Pfam" id="PF02784">
    <property type="entry name" value="Orn_Arg_deC_N"/>
    <property type="match status" value="1"/>
</dbReference>
<evidence type="ECO:0000256" key="8">
    <source>
        <dbReference type="ARBA" id="ARBA00037173"/>
    </source>
</evidence>
<organism evidence="16 18">
    <name type="scientific">Adineta ricciae</name>
    <name type="common">Rotifer</name>
    <dbReference type="NCBI Taxonomy" id="249248"/>
    <lineage>
        <taxon>Eukaryota</taxon>
        <taxon>Metazoa</taxon>
        <taxon>Spiralia</taxon>
        <taxon>Gnathifera</taxon>
        <taxon>Rotifera</taxon>
        <taxon>Eurotatoria</taxon>
        <taxon>Bdelloidea</taxon>
        <taxon>Adinetida</taxon>
        <taxon>Adinetidae</taxon>
        <taxon>Adineta</taxon>
    </lineage>
</organism>
<keyword evidence="13" id="KW-1133">Transmembrane helix</keyword>
<dbReference type="Gene3D" id="2.40.37.10">
    <property type="entry name" value="Lyase, Ornithine Decarboxylase, Chain A, domain 1"/>
    <property type="match status" value="1"/>
</dbReference>
<dbReference type="Proteomes" id="UP000663828">
    <property type="component" value="Unassembled WGS sequence"/>
</dbReference>
<dbReference type="InterPro" id="IPR029066">
    <property type="entry name" value="PLP-binding_barrel"/>
</dbReference>
<dbReference type="PRINTS" id="PR01182">
    <property type="entry name" value="ORNDCRBXLASE"/>
</dbReference>
<feature type="active site" description="Proton donor" evidence="11">
    <location>
        <position position="686"/>
    </location>
</feature>
<evidence type="ECO:0000256" key="7">
    <source>
        <dbReference type="ARBA" id="ARBA00034138"/>
    </source>
</evidence>
<feature type="transmembrane region" description="Helical" evidence="13">
    <location>
        <begin position="177"/>
        <end position="197"/>
    </location>
</feature>
<evidence type="ECO:0000259" key="15">
    <source>
        <dbReference type="Pfam" id="PF02784"/>
    </source>
</evidence>
<evidence type="ECO:0000256" key="6">
    <source>
        <dbReference type="ARBA" id="ARBA00034115"/>
    </source>
</evidence>
<dbReference type="EC" id="4.1.1.17" evidence="7"/>
<comment type="similarity">
    <text evidence="2 12">Belongs to the Orn/Lys/Arg decarboxylase class-II family.</text>
</comment>
<dbReference type="InterPro" id="IPR022653">
    <property type="entry name" value="De-COase2_pyr-phos_BS"/>
</dbReference>
<dbReference type="CDD" id="cd00622">
    <property type="entry name" value="PLPDE_III_ODC"/>
    <property type="match status" value="1"/>
</dbReference>
<dbReference type="OrthoDB" id="5034579at2759"/>
<feature type="transmembrane region" description="Helical" evidence="13">
    <location>
        <begin position="117"/>
        <end position="134"/>
    </location>
</feature>
<evidence type="ECO:0000313" key="18">
    <source>
        <dbReference type="Proteomes" id="UP000663828"/>
    </source>
</evidence>
<keyword evidence="18" id="KW-1185">Reference proteome</keyword>
<evidence type="ECO:0000256" key="13">
    <source>
        <dbReference type="SAM" id="Phobius"/>
    </source>
</evidence>
<dbReference type="GO" id="GO:0033387">
    <property type="term" value="P:putrescine biosynthetic process from arginine, via ornithine"/>
    <property type="evidence" value="ECO:0007669"/>
    <property type="project" value="TreeGrafter"/>
</dbReference>
<evidence type="ECO:0000256" key="10">
    <source>
        <dbReference type="ARBA" id="ARBA00049127"/>
    </source>
</evidence>
<protein>
    <recommendedName>
        <fullName evidence="7">ornithine decarboxylase</fullName>
        <ecNumber evidence="7">4.1.1.17</ecNumber>
    </recommendedName>
</protein>
<evidence type="ECO:0000256" key="4">
    <source>
        <dbReference type="ARBA" id="ARBA00023115"/>
    </source>
</evidence>
<name>A0A813Z266_ADIRI</name>
<comment type="subunit">
    <text evidence="9">Homodimer. Only the dimer is catalytically active, as the active sites are constructed of residues from both monomers.</text>
</comment>
<dbReference type="GO" id="GO:0005737">
    <property type="term" value="C:cytoplasm"/>
    <property type="evidence" value="ECO:0007669"/>
    <property type="project" value="TreeGrafter"/>
</dbReference>
<evidence type="ECO:0000259" key="14">
    <source>
        <dbReference type="Pfam" id="PF00278"/>
    </source>
</evidence>
<dbReference type="InterPro" id="IPR009006">
    <property type="entry name" value="Ala_racemase/Decarboxylase_C"/>
</dbReference>
<evidence type="ECO:0000256" key="11">
    <source>
        <dbReference type="PIRSR" id="PIRSR600183-50"/>
    </source>
</evidence>
<proteinExistence type="inferred from homology"/>
<dbReference type="Pfam" id="PF00278">
    <property type="entry name" value="Orn_DAP_Arg_deC"/>
    <property type="match status" value="1"/>
</dbReference>
<dbReference type="EMBL" id="CAJNOR010000366">
    <property type="protein sequence ID" value="CAF0892626.1"/>
    <property type="molecule type" value="Genomic_DNA"/>
</dbReference>
<keyword evidence="4" id="KW-0620">Polyamine biosynthesis</keyword>
<dbReference type="InterPro" id="IPR002433">
    <property type="entry name" value="Orn_de-COase"/>
</dbReference>
<dbReference type="PANTHER" id="PTHR11482">
    <property type="entry name" value="ARGININE/DIAMINOPIMELATE/ORNITHINE DECARBOXYLASE"/>
    <property type="match status" value="1"/>
</dbReference>
<feature type="transmembrane region" description="Helical" evidence="13">
    <location>
        <begin position="203"/>
        <end position="222"/>
    </location>
</feature>
<evidence type="ECO:0000256" key="3">
    <source>
        <dbReference type="ARBA" id="ARBA00022898"/>
    </source>
</evidence>
<comment type="function">
    <text evidence="8">Catalyzes the first and rate-limiting step of polyamine biosynthesis that converts ornithine into putrescine, which is the precursor for the polyamines, spermidine and spermine. Polyamines are essential for cell proliferation and are implicated in cellular processes, ranging from DNA replication to apoptosis.</text>
</comment>
<evidence type="ECO:0000313" key="17">
    <source>
        <dbReference type="EMBL" id="CAF1296437.1"/>
    </source>
</evidence>
<gene>
    <name evidence="17" type="ORF">EDS130_LOCUS30370</name>
    <name evidence="16" type="ORF">XAT740_LOCUS7593</name>
</gene>
<dbReference type="FunFam" id="3.20.20.10:FF:000005">
    <property type="entry name" value="Ornithine decarboxylase"/>
    <property type="match status" value="1"/>
</dbReference>
<feature type="transmembrane region" description="Helical" evidence="13">
    <location>
        <begin position="40"/>
        <end position="59"/>
    </location>
</feature>
<dbReference type="EMBL" id="CAJNOJ010000212">
    <property type="protein sequence ID" value="CAF1296437.1"/>
    <property type="molecule type" value="Genomic_DNA"/>
</dbReference>
<dbReference type="AlphaFoldDB" id="A0A813Z266"/>
<evidence type="ECO:0000313" key="16">
    <source>
        <dbReference type="EMBL" id="CAF0892626.1"/>
    </source>
</evidence>
<dbReference type="PROSITE" id="PS00878">
    <property type="entry name" value="ODR_DC_2_1"/>
    <property type="match status" value="1"/>
</dbReference>
<evidence type="ECO:0000256" key="9">
    <source>
        <dbReference type="ARBA" id="ARBA00046672"/>
    </source>
</evidence>
<dbReference type="InterPro" id="IPR000183">
    <property type="entry name" value="Orn/DAP/Arg_de-COase"/>
</dbReference>
<evidence type="ECO:0000256" key="5">
    <source>
        <dbReference type="ARBA" id="ARBA00023239"/>
    </source>
</evidence>
<dbReference type="Gene3D" id="3.20.20.10">
    <property type="entry name" value="Alanine racemase"/>
    <property type="match status" value="1"/>
</dbReference>
<keyword evidence="13" id="KW-0472">Membrane</keyword>
<comment type="caution">
    <text evidence="16">The sequence shown here is derived from an EMBL/GenBank/DDBJ whole genome shotgun (WGS) entry which is preliminary data.</text>
</comment>
<comment type="cofactor">
    <cofactor evidence="1 11">
        <name>pyridoxal 5'-phosphate</name>
        <dbReference type="ChEBI" id="CHEBI:597326"/>
    </cofactor>
</comment>
<dbReference type="GO" id="GO:0004586">
    <property type="term" value="F:ornithine decarboxylase activity"/>
    <property type="evidence" value="ECO:0007669"/>
    <property type="project" value="UniProtKB-EC"/>
</dbReference>
<dbReference type="InterPro" id="IPR022643">
    <property type="entry name" value="De-COase2_C"/>
</dbReference>
<feature type="domain" description="Orn/DAP/Arg decarboxylase 2 N-terminal" evidence="15">
    <location>
        <begin position="355"/>
        <end position="594"/>
    </location>
</feature>
<feature type="transmembrane region" description="Helical" evidence="13">
    <location>
        <begin position="65"/>
        <end position="82"/>
    </location>
</feature>
<evidence type="ECO:0000256" key="12">
    <source>
        <dbReference type="RuleBase" id="RU003737"/>
    </source>
</evidence>
<sequence>MVHFVLSDISQMIQLICIMITLIQETFLNHRLRNANKSSIGIMILCILARELIAVYLIWTHKVMIKHVAYAFFIGIVFFIGCQVKFCERKKGQCQVVTKRLKYLLPKIPHEFTPHHILLIIWPIINGFAYYYLFELTKSYMWIAKFIIVSIPVITDSLIFIPGIVSSVRVKCTMKYNLIFIVIELISCSFGIITVGPQPKLDIVPLVPFVVLITFQLVLLILPFNVVSTENIPNNTISLIQRKGFNCSETEIFIEDASDQPYKMLTQGLRRMSRCVETRRSICDIDRNIEQAIASDQMPTSGEQYFIDDKLKSIFCNEMCAYHVAADVSSASVVSYCLRQMDNDDPFYIADVSHCAKQYFKWTTSLPRVKPFYAIKSNENNFIIRIIEIMGGGFDCASIRELDTVLSVCPAIDCSKRIIYSHPCKQISHIEYFRKKGVQLTVADNQNELMKLKTHWPTAKILIRLKTKDSQSVIALSSKFGANQRVAIQMLEMGKVLNLDIIGCTFHVGTGCCNTDAFIHTLKFARELFDIAKSRKYGLKFTMLDIGGGFPGENEPGKPTFVEMAQIVRHVLDQLFTDDEGIQIIAEPGRYFSACFMNLVTTIVGCRLNNIEYSDDTPINPNEEPNTDIIGNVENFYYINDGIYGSLSNIIFEKANYRISCLRRHKQNSMLDEEKEYNSAVFGPTCDSTDRLATCIKLPLLEVGDYLWFHNVGAYSSSIATDFNGFKTTRYFYIWKD</sequence>
<feature type="modified residue" description="N6-(pyridoxal phosphate)lysine" evidence="11">
    <location>
        <position position="376"/>
    </location>
</feature>
<dbReference type="InterPro" id="IPR022644">
    <property type="entry name" value="De-COase2_N"/>
</dbReference>
<dbReference type="SUPFAM" id="SSF50621">
    <property type="entry name" value="Alanine racemase C-terminal domain-like"/>
    <property type="match status" value="1"/>
</dbReference>
<comment type="catalytic activity">
    <reaction evidence="10">
        <text>L-ornithine + H(+) = putrescine + CO2</text>
        <dbReference type="Rhea" id="RHEA:22964"/>
        <dbReference type="ChEBI" id="CHEBI:15378"/>
        <dbReference type="ChEBI" id="CHEBI:16526"/>
        <dbReference type="ChEBI" id="CHEBI:46911"/>
        <dbReference type="ChEBI" id="CHEBI:326268"/>
        <dbReference type="EC" id="4.1.1.17"/>
    </reaction>
</comment>
<dbReference type="SUPFAM" id="SSF51419">
    <property type="entry name" value="PLP-binding barrel"/>
    <property type="match status" value="1"/>
</dbReference>
<keyword evidence="13" id="KW-0812">Transmembrane</keyword>
<comment type="pathway">
    <text evidence="6">Amine and polyamine biosynthesis; putrescine biosynthesis via L-ornithine pathway; putrescine from L-ornithine: step 1/1.</text>
</comment>
<dbReference type="PANTHER" id="PTHR11482:SF6">
    <property type="entry name" value="ORNITHINE DECARBOXYLASE 1-RELATED"/>
    <property type="match status" value="1"/>
</dbReference>
<evidence type="ECO:0000256" key="2">
    <source>
        <dbReference type="ARBA" id="ARBA00008872"/>
    </source>
</evidence>
<keyword evidence="5" id="KW-0456">Lyase</keyword>
<keyword evidence="3 11" id="KW-0663">Pyridoxal phosphate</keyword>
<reference evidence="16" key="1">
    <citation type="submission" date="2021-02" db="EMBL/GenBank/DDBJ databases">
        <authorList>
            <person name="Nowell W R."/>
        </authorList>
    </citation>
    <scope>NUCLEOTIDE SEQUENCE</scope>
</reference>
<dbReference type="Proteomes" id="UP000663852">
    <property type="component" value="Unassembled WGS sequence"/>
</dbReference>